<sequence length="94" mass="10214">MSSFVTKTAAEMRRFVVDWPLEPGETLEGAPGWFVIPQELDTQGVRVAAVRDLGARSEVTLAGGLAGRLYHVACRARTSAARVLTRGFLLRVEA</sequence>
<dbReference type="Pfam" id="PF23148">
    <property type="entry name" value="Gp77"/>
    <property type="match status" value="1"/>
</dbReference>
<evidence type="ECO:0000313" key="2">
    <source>
        <dbReference type="Proteomes" id="UP000184066"/>
    </source>
</evidence>
<gene>
    <name evidence="1" type="ORF">SAMN05216200_11222</name>
</gene>
<dbReference type="STRING" id="1189325.SAMN04488119_11123"/>
<dbReference type="AlphaFoldDB" id="A0A1M7TZH4"/>
<proteinExistence type="predicted"/>
<accession>A0A1M7TZH4</accession>
<evidence type="ECO:0000313" key="1">
    <source>
        <dbReference type="EMBL" id="SHN76192.1"/>
    </source>
</evidence>
<keyword evidence="2" id="KW-1185">Reference proteome</keyword>
<dbReference type="EMBL" id="FRDL01000012">
    <property type="protein sequence ID" value="SHN76192.1"/>
    <property type="molecule type" value="Genomic_DNA"/>
</dbReference>
<dbReference type="OrthoDB" id="7874774at2"/>
<protein>
    <submittedName>
        <fullName evidence="1">Uncharacterized protein</fullName>
    </submittedName>
</protein>
<name>A0A1M7TZH4_9RHOB</name>
<dbReference type="Proteomes" id="UP000184066">
    <property type="component" value="Unassembled WGS sequence"/>
</dbReference>
<organism evidence="1 2">
    <name type="scientific">Oceanicella actignis</name>
    <dbReference type="NCBI Taxonomy" id="1189325"/>
    <lineage>
        <taxon>Bacteria</taxon>
        <taxon>Pseudomonadati</taxon>
        <taxon>Pseudomonadota</taxon>
        <taxon>Alphaproteobacteria</taxon>
        <taxon>Rhodobacterales</taxon>
        <taxon>Paracoccaceae</taxon>
        <taxon>Oceanicella</taxon>
    </lineage>
</organism>
<reference evidence="1 2" key="1">
    <citation type="submission" date="2016-12" db="EMBL/GenBank/DDBJ databases">
        <authorList>
            <person name="Song W.-J."/>
            <person name="Kurnit D.M."/>
        </authorList>
    </citation>
    <scope>NUCLEOTIDE SEQUENCE [LARGE SCALE GENOMIC DNA]</scope>
    <source>
        <strain evidence="1 2">CGMCC 1.10808</strain>
    </source>
</reference>
<dbReference type="InterPro" id="IPR056928">
    <property type="entry name" value="Gp77-like"/>
</dbReference>
<dbReference type="RefSeq" id="WP_072748326.1">
    <property type="nucleotide sequence ID" value="NZ_FOHL01000011.1"/>
</dbReference>